<dbReference type="GO" id="GO:0000981">
    <property type="term" value="F:DNA-binding transcription factor activity, RNA polymerase II-specific"/>
    <property type="evidence" value="ECO:0007669"/>
    <property type="project" value="InterPro"/>
</dbReference>
<evidence type="ECO:0000256" key="3">
    <source>
        <dbReference type="ARBA" id="ARBA00023242"/>
    </source>
</evidence>
<dbReference type="SUPFAM" id="SSF57701">
    <property type="entry name" value="Zn2/Cys6 DNA-binding domain"/>
    <property type="match status" value="2"/>
</dbReference>
<dbReference type="AlphaFoldDB" id="A0A063C8D6"/>
<evidence type="ECO:0000256" key="4">
    <source>
        <dbReference type="SAM" id="MobiDB-lite"/>
    </source>
</evidence>
<comment type="subcellular location">
    <subcellularLocation>
        <location evidence="1">Nucleus</location>
    </subcellularLocation>
</comment>
<dbReference type="Pfam" id="PF00172">
    <property type="entry name" value="Zn_clus"/>
    <property type="match status" value="2"/>
</dbReference>
<dbReference type="SMART" id="SM00906">
    <property type="entry name" value="Fungal_trans"/>
    <property type="match status" value="1"/>
</dbReference>
<evidence type="ECO:0000256" key="2">
    <source>
        <dbReference type="ARBA" id="ARBA00022723"/>
    </source>
</evidence>
<gene>
    <name evidence="6" type="ORF">UVI_02009820</name>
</gene>
<keyword evidence="3" id="KW-0539">Nucleus</keyword>
<dbReference type="InterPro" id="IPR036864">
    <property type="entry name" value="Zn2-C6_fun-type_DNA-bd_sf"/>
</dbReference>
<feature type="domain" description="Zn(2)-C6 fungal-type" evidence="5">
    <location>
        <begin position="139"/>
        <end position="170"/>
    </location>
</feature>
<feature type="compositionally biased region" description="Basic and acidic residues" evidence="4">
    <location>
        <begin position="668"/>
        <end position="687"/>
    </location>
</feature>
<protein>
    <recommendedName>
        <fullName evidence="5">Zn(2)-C6 fungal-type domain-containing protein</fullName>
    </recommendedName>
</protein>
<proteinExistence type="predicted"/>
<comment type="caution">
    <text evidence="6">The sequence shown here is derived from an EMBL/GenBank/DDBJ whole genome shotgun (WGS) entry which is preliminary data.</text>
</comment>
<feature type="domain" description="Zn(2)-C6 fungal-type" evidence="5">
    <location>
        <begin position="14"/>
        <end position="44"/>
    </location>
</feature>
<feature type="region of interest" description="Disordered" evidence="4">
    <location>
        <begin position="42"/>
        <end position="82"/>
    </location>
</feature>
<dbReference type="CDD" id="cd12148">
    <property type="entry name" value="fungal_TF_MHR"/>
    <property type="match status" value="1"/>
</dbReference>
<reference evidence="7" key="1">
    <citation type="journal article" date="2016" name="Genome Announc.">
        <title>Genome sequence of Ustilaginoidea virens IPU010, a rice pathogenic fungus causing false smut.</title>
        <authorList>
            <person name="Kumagai T."/>
            <person name="Ishii T."/>
            <person name="Terai G."/>
            <person name="Umemura M."/>
            <person name="Machida M."/>
            <person name="Asai K."/>
        </authorList>
    </citation>
    <scope>NUCLEOTIDE SEQUENCE [LARGE SCALE GENOMIC DNA]</scope>
    <source>
        <strain evidence="7">IPU010</strain>
    </source>
</reference>
<dbReference type="GO" id="GO:0003677">
    <property type="term" value="F:DNA binding"/>
    <property type="evidence" value="ECO:0007669"/>
    <property type="project" value="InterPro"/>
</dbReference>
<evidence type="ECO:0000259" key="5">
    <source>
        <dbReference type="PROSITE" id="PS50048"/>
    </source>
</evidence>
<feature type="region of interest" description="Disordered" evidence="4">
    <location>
        <begin position="656"/>
        <end position="691"/>
    </location>
</feature>
<accession>A0A063C8D6</accession>
<dbReference type="PROSITE" id="PS50048">
    <property type="entry name" value="ZN2_CY6_FUNGAL_2"/>
    <property type="match status" value="2"/>
</dbReference>
<dbReference type="Gene3D" id="4.10.240.10">
    <property type="entry name" value="Zn(2)-C6 fungal-type DNA-binding domain"/>
    <property type="match status" value="2"/>
</dbReference>
<evidence type="ECO:0000256" key="1">
    <source>
        <dbReference type="ARBA" id="ARBA00004123"/>
    </source>
</evidence>
<organism evidence="6 7">
    <name type="scientific">Ustilaginoidea virens</name>
    <name type="common">Rice false smut fungus</name>
    <name type="synonym">Villosiclava virens</name>
    <dbReference type="NCBI Taxonomy" id="1159556"/>
    <lineage>
        <taxon>Eukaryota</taxon>
        <taxon>Fungi</taxon>
        <taxon>Dikarya</taxon>
        <taxon>Ascomycota</taxon>
        <taxon>Pezizomycotina</taxon>
        <taxon>Sordariomycetes</taxon>
        <taxon>Hypocreomycetidae</taxon>
        <taxon>Hypocreales</taxon>
        <taxon>Clavicipitaceae</taxon>
        <taxon>Ustilaginoidea</taxon>
    </lineage>
</organism>
<dbReference type="Proteomes" id="UP000054053">
    <property type="component" value="Unassembled WGS sequence"/>
</dbReference>
<dbReference type="GO" id="GO:0008270">
    <property type="term" value="F:zinc ion binding"/>
    <property type="evidence" value="ECO:0007669"/>
    <property type="project" value="InterPro"/>
</dbReference>
<dbReference type="InterPro" id="IPR001138">
    <property type="entry name" value="Zn2Cys6_DnaBD"/>
</dbReference>
<dbReference type="SMART" id="SM00066">
    <property type="entry name" value="GAL4"/>
    <property type="match status" value="2"/>
</dbReference>
<evidence type="ECO:0000313" key="6">
    <source>
        <dbReference type="EMBL" id="GAO19510.1"/>
    </source>
</evidence>
<dbReference type="GO" id="GO:0005634">
    <property type="term" value="C:nucleus"/>
    <property type="evidence" value="ECO:0007669"/>
    <property type="project" value="UniProtKB-SubCell"/>
</dbReference>
<dbReference type="Pfam" id="PF04082">
    <property type="entry name" value="Fungal_trans"/>
    <property type="match status" value="1"/>
</dbReference>
<dbReference type="PANTHER" id="PTHR31001:SF58">
    <property type="entry name" value="ZN(II)2CYS6 TRANSCRIPTION FACTOR (EUROFUNG)"/>
    <property type="match status" value="1"/>
</dbReference>
<sequence length="758" mass="83999">MAEAIPSPGRPISACERCRMRKVGCDRTKPRCKKCARVKAKCHYTTSPPSAEASASVGAARHPLPEHGSLSSPSPPKPAAAALGIPKSRRHVGVSLSLELPSALDAASSPSRGAHMSCTAAPNPTGESPRPPRDRVILSCMRCRRQKVRCDRNMPCGRCVKNKRAPQCIYADADSSPAVEPPTSEKEQDPLSVIATSFINSQWNPLVQNGSHWHSLLQQMENYLPQWPSQRTGPSLQQEKPVSRMVPTINYPFNGDTVGRGAIVRVLAQLPPRPVQELFVSYYLNSVEKTYHLLHLEEFDRELQEFWEDPAAKAEDWLAQYFVILGLGCQAMNYCSEESGNEAHRSMPTGFLRSAELCLKRTPYMLMTSLANVRTLIMIVMSKQMYAMSYHEADTCWPLTGLIVRLSIRMGLHRAAWKPYTQRSHEEKVKSQVWAVVLVLEMRQSLVCGMPLLLRAADISSVESNTSQTPSTGNTTLGDSRIDYGSFGNKDPIILTRLLAVSDDDLLFRAIELATSPMGGTPYSDVAAVDTSLRDKLYQSGIGLANSHLEADKPAKDIDLEVCMVQIFFRQVFMALHARFSLQPNASTEHPVSYVSSLESALAILAYQRGLCEGEKWAELSAWFAGFFRHEFFMAAMTAQPFLLFAKRPNAAATSSLPLTSANASRNRNNEKEGPPRAVEKMHDDAKNSTGLSSDELAEALRNHVPHSTEEKKLIRKIDTFLMPALWIMYILNYVDRTNIASLAEPVHSLALLLPPPD</sequence>
<name>A0A063C8D6_USTVR</name>
<feature type="region of interest" description="Disordered" evidence="4">
    <location>
        <begin position="106"/>
        <end position="134"/>
    </location>
</feature>
<dbReference type="PANTHER" id="PTHR31001">
    <property type="entry name" value="UNCHARACTERIZED TRANSCRIPTIONAL REGULATORY PROTEIN"/>
    <property type="match status" value="1"/>
</dbReference>
<dbReference type="STRING" id="1159556.A0A063C8D6"/>
<dbReference type="GO" id="GO:0006351">
    <property type="term" value="P:DNA-templated transcription"/>
    <property type="evidence" value="ECO:0007669"/>
    <property type="project" value="InterPro"/>
</dbReference>
<dbReference type="PROSITE" id="PS00463">
    <property type="entry name" value="ZN2_CY6_FUNGAL_1"/>
    <property type="match status" value="2"/>
</dbReference>
<dbReference type="InterPro" id="IPR007219">
    <property type="entry name" value="XnlR_reg_dom"/>
</dbReference>
<dbReference type="EMBL" id="BBTG02000003">
    <property type="protein sequence ID" value="GAO19510.1"/>
    <property type="molecule type" value="Genomic_DNA"/>
</dbReference>
<dbReference type="HOGENOM" id="CLU_021747_1_0_1"/>
<evidence type="ECO:0000313" key="7">
    <source>
        <dbReference type="Proteomes" id="UP000054053"/>
    </source>
</evidence>
<feature type="compositionally biased region" description="Low complexity" evidence="4">
    <location>
        <begin position="656"/>
        <end position="665"/>
    </location>
</feature>
<feature type="compositionally biased region" description="Low complexity" evidence="4">
    <location>
        <begin position="47"/>
        <end position="60"/>
    </location>
</feature>
<keyword evidence="2" id="KW-0479">Metal-binding</keyword>
<dbReference type="CDD" id="cd00067">
    <property type="entry name" value="GAL4"/>
    <property type="match status" value="2"/>
</dbReference>
<dbReference type="InterPro" id="IPR050613">
    <property type="entry name" value="Sec_Metabolite_Reg"/>
</dbReference>